<dbReference type="PRINTS" id="PR00096">
    <property type="entry name" value="GATASE"/>
</dbReference>
<feature type="domain" description="Glutamine amidotransferase" evidence="5">
    <location>
        <begin position="4"/>
        <end position="186"/>
    </location>
</feature>
<sequence length="692" mass="76880">MKILLIDNYDSFTQNIAQYLYEVTGSVPSVVTNSLTYEELAIDNYDAVVLSPGPGHPAENSDFGVCAEVIARAEIPLLGICLGHQGISLAFGGFVEHAPNPVHGYRSRIRNTGEGLFLGLPEQFEVVRYHSLVCTRLPDTLKCTAWTDDGLIMAIEHTQKPIWGVQFHPESIDSEYGRELLSNFVRIAKTSKEHNEHNEQDIIVVNKCISAYEAYLAVGGKQHLNLNYRECQGIIDPESLFIQYYGNDTHSFWLDSENSDRPNARFSIMGSGNEQGAVRLEYRVQTESLRLTGPDGERIVQGDFFSLMSELLERVKISAPKQMPFVFKGGFVGYLGYELKALTIGSSKYHSEHPDASLIFTPHFFVFDHQQDKLYECLITPVGQPQNWPSEPVVTIAKNTGGVIPDFIPGAVDQNKIRLEYGAQKYMDGIHKSLQYITDGESYEICLTNRAKMAYSGRPLDAYRRMRHASPVPYGAYLACGDFSVLSASPETFLRIDEARGIESRPIKGTRPRGITAADDQHFQAELSQSAKDRAENLMIVDLVRHDLNQVCRPGSVHVPELFKVESFSSVHQLVSTIRGELRESTSSMEAIRACFPGGSMTGAPKKRTMEIIDSLESSARGVYSGALGWLSFSGEAELSIVIRTAVLHQECAEFGIGGAIVAHSDPYDEFEETLVKASVPYFSFSHIAEEV</sequence>
<evidence type="ECO:0000259" key="7">
    <source>
        <dbReference type="Pfam" id="PF04715"/>
    </source>
</evidence>
<dbReference type="InterPro" id="IPR029062">
    <property type="entry name" value="Class_I_gatase-like"/>
</dbReference>
<evidence type="ECO:0000256" key="2">
    <source>
        <dbReference type="ARBA" id="ARBA00013139"/>
    </source>
</evidence>
<evidence type="ECO:0000259" key="6">
    <source>
        <dbReference type="Pfam" id="PF00425"/>
    </source>
</evidence>
<dbReference type="EMBL" id="PUJU01000054">
    <property type="protein sequence ID" value="NHB89763.1"/>
    <property type="molecule type" value="Genomic_DNA"/>
</dbReference>
<dbReference type="InterPro" id="IPR005802">
    <property type="entry name" value="ADC_synth_comp_1"/>
</dbReference>
<feature type="domain" description="Chorismate-utilising enzyme C-terminal" evidence="6">
    <location>
        <begin position="424"/>
        <end position="677"/>
    </location>
</feature>
<dbReference type="InterPro" id="IPR017926">
    <property type="entry name" value="GATASE"/>
</dbReference>
<dbReference type="Pfam" id="PF00425">
    <property type="entry name" value="Chorismate_bind"/>
    <property type="match status" value="1"/>
</dbReference>
<feature type="domain" description="Anthranilate synthase component I N-terminal" evidence="7">
    <location>
        <begin position="235"/>
        <end position="375"/>
    </location>
</feature>
<gene>
    <name evidence="8" type="primary">pabB</name>
    <name evidence="8" type="ORF">C5471_19480</name>
</gene>
<evidence type="ECO:0000313" key="9">
    <source>
        <dbReference type="Proteomes" id="UP000697802"/>
    </source>
</evidence>
<dbReference type="Gene3D" id="3.40.50.880">
    <property type="match status" value="1"/>
</dbReference>
<dbReference type="PROSITE" id="PS51273">
    <property type="entry name" value="GATASE_TYPE_1"/>
    <property type="match status" value="1"/>
</dbReference>
<proteinExistence type="inferred from homology"/>
<name>A0ABX0GKL7_9GAMM</name>
<evidence type="ECO:0000256" key="1">
    <source>
        <dbReference type="ARBA" id="ARBA00005970"/>
    </source>
</evidence>
<dbReference type="NCBIfam" id="TIGR00553">
    <property type="entry name" value="pabB"/>
    <property type="match status" value="1"/>
</dbReference>
<accession>A0ABX0GKL7</accession>
<comment type="caution">
    <text evidence="8">The sequence shown here is derived from an EMBL/GenBank/DDBJ whole genome shotgun (WGS) entry which is preliminary data.</text>
</comment>
<dbReference type="RefSeq" id="WP_133815207.1">
    <property type="nucleotide sequence ID" value="NZ_CAWPIF010000054.1"/>
</dbReference>
<dbReference type="InterPro" id="IPR005801">
    <property type="entry name" value="ADC_synthase"/>
</dbReference>
<keyword evidence="9" id="KW-1185">Reference proteome</keyword>
<dbReference type="Pfam" id="PF04715">
    <property type="entry name" value="Anth_synt_I_N"/>
    <property type="match status" value="1"/>
</dbReference>
<organism evidence="8 9">
    <name type="scientific">Photorhabdus tasmaniensis</name>
    <dbReference type="NCBI Taxonomy" id="1004159"/>
    <lineage>
        <taxon>Bacteria</taxon>
        <taxon>Pseudomonadati</taxon>
        <taxon>Pseudomonadota</taxon>
        <taxon>Gammaproteobacteria</taxon>
        <taxon>Enterobacterales</taxon>
        <taxon>Morganellaceae</taxon>
        <taxon>Photorhabdus</taxon>
    </lineage>
</organism>
<comment type="similarity">
    <text evidence="1">In the C-terminal section; belongs to the anthranilate synthase component I family.</text>
</comment>
<dbReference type="EC" id="2.6.1.85" evidence="2"/>
<keyword evidence="4" id="KW-0315">Glutamine amidotransferase</keyword>
<dbReference type="Proteomes" id="UP000697802">
    <property type="component" value="Unassembled WGS sequence"/>
</dbReference>
<evidence type="ECO:0000256" key="4">
    <source>
        <dbReference type="ARBA" id="ARBA00022962"/>
    </source>
</evidence>
<dbReference type="PANTHER" id="PTHR11236:SF18">
    <property type="entry name" value="AMINODEOXYCHORISMATE SYNTHASE"/>
    <property type="match status" value="1"/>
</dbReference>
<dbReference type="InterPro" id="IPR006221">
    <property type="entry name" value="TrpG/PapA_dom"/>
</dbReference>
<keyword evidence="3" id="KW-0808">Transferase</keyword>
<evidence type="ECO:0000313" key="8">
    <source>
        <dbReference type="EMBL" id="NHB89763.1"/>
    </source>
</evidence>
<dbReference type="Gene3D" id="3.60.120.10">
    <property type="entry name" value="Anthranilate synthase"/>
    <property type="match status" value="1"/>
</dbReference>
<dbReference type="NCBIfam" id="TIGR00566">
    <property type="entry name" value="trpG_papA"/>
    <property type="match status" value="1"/>
</dbReference>
<evidence type="ECO:0000256" key="3">
    <source>
        <dbReference type="ARBA" id="ARBA00022679"/>
    </source>
</evidence>
<dbReference type="InterPro" id="IPR019999">
    <property type="entry name" value="Anth_synth_I-like"/>
</dbReference>
<reference evidence="8 9" key="1">
    <citation type="submission" date="2018-02" db="EMBL/GenBank/DDBJ databases">
        <authorList>
            <person name="Machado R.A."/>
        </authorList>
    </citation>
    <scope>NUCLEOTIDE SEQUENCE [LARGE SCALE GENOMIC DNA]</scope>
    <source>
        <strain evidence="8 9">T327</strain>
    </source>
</reference>
<dbReference type="Pfam" id="PF00117">
    <property type="entry name" value="GATase"/>
    <property type="match status" value="1"/>
</dbReference>
<dbReference type="CDD" id="cd01743">
    <property type="entry name" value="GATase1_Anthranilate_Synthase"/>
    <property type="match status" value="1"/>
</dbReference>
<dbReference type="PANTHER" id="PTHR11236">
    <property type="entry name" value="AMINOBENZOATE/ANTHRANILATE SYNTHASE"/>
    <property type="match status" value="1"/>
</dbReference>
<protein>
    <recommendedName>
        <fullName evidence="2">aminodeoxychorismate synthase</fullName>
        <ecNumber evidence="2">2.6.1.85</ecNumber>
    </recommendedName>
</protein>
<dbReference type="InterPro" id="IPR006805">
    <property type="entry name" value="Anth_synth_I_N"/>
</dbReference>
<evidence type="ECO:0000259" key="5">
    <source>
        <dbReference type="Pfam" id="PF00117"/>
    </source>
</evidence>
<dbReference type="PRINTS" id="PR00097">
    <property type="entry name" value="ANTSNTHASEII"/>
</dbReference>
<dbReference type="SUPFAM" id="SSF52317">
    <property type="entry name" value="Class I glutamine amidotransferase-like"/>
    <property type="match status" value="1"/>
</dbReference>
<dbReference type="PRINTS" id="PR00099">
    <property type="entry name" value="CPSGATASE"/>
</dbReference>
<dbReference type="InterPro" id="IPR015890">
    <property type="entry name" value="Chorismate_C"/>
</dbReference>
<dbReference type="SUPFAM" id="SSF56322">
    <property type="entry name" value="ADC synthase"/>
    <property type="match status" value="1"/>
</dbReference>